<dbReference type="InterPro" id="IPR038765">
    <property type="entry name" value="Papain-like_cys_pep_sf"/>
</dbReference>
<sequence length="242" mass="28578">MAIALPSTAWHAIKIQPQPRLLHRRRPLLVQSFWRSDFETFTRRMVSDEAWKDAWQTANDGFEQFVFEAKKTAERLDRQYSISRQLSSVVQSATDRAREIDREFEIGLRCRTFSMDFSRNWHRYRKQLNDFLDTPLGRSYATIFFLWFALSGWMFRCIIFATWILPFAGPLLIGTFAKNLVIKCPRQSGGTECGYYVCKFMKEKVENGLEVLVGDEKEEYTDDDIDDIRKEWVSYVANFIML</sequence>
<dbReference type="Proteomes" id="UP000436088">
    <property type="component" value="Unassembled WGS sequence"/>
</dbReference>
<accession>A0A6A3B4M1</accession>
<reference evidence="2" key="1">
    <citation type="submission" date="2019-09" db="EMBL/GenBank/DDBJ databases">
        <title>Draft genome information of white flower Hibiscus syriacus.</title>
        <authorList>
            <person name="Kim Y.-M."/>
        </authorList>
    </citation>
    <scope>NUCLEOTIDE SEQUENCE [LARGE SCALE GENOMIC DNA]</scope>
    <source>
        <strain evidence="2">YM2019G1</strain>
    </source>
</reference>
<evidence type="ECO:0000256" key="1">
    <source>
        <dbReference type="SAM" id="Phobius"/>
    </source>
</evidence>
<feature type="transmembrane region" description="Helical" evidence="1">
    <location>
        <begin position="144"/>
        <end position="173"/>
    </location>
</feature>
<keyword evidence="1" id="KW-0472">Membrane</keyword>
<dbReference type="Gene3D" id="3.40.395.10">
    <property type="entry name" value="Adenoviral Proteinase, Chain A"/>
    <property type="match status" value="1"/>
</dbReference>
<keyword evidence="1" id="KW-0812">Transmembrane</keyword>
<organism evidence="2 3">
    <name type="scientific">Hibiscus syriacus</name>
    <name type="common">Rose of Sharon</name>
    <dbReference type="NCBI Taxonomy" id="106335"/>
    <lineage>
        <taxon>Eukaryota</taxon>
        <taxon>Viridiplantae</taxon>
        <taxon>Streptophyta</taxon>
        <taxon>Embryophyta</taxon>
        <taxon>Tracheophyta</taxon>
        <taxon>Spermatophyta</taxon>
        <taxon>Magnoliopsida</taxon>
        <taxon>eudicotyledons</taxon>
        <taxon>Gunneridae</taxon>
        <taxon>Pentapetalae</taxon>
        <taxon>rosids</taxon>
        <taxon>malvids</taxon>
        <taxon>Malvales</taxon>
        <taxon>Malvaceae</taxon>
        <taxon>Malvoideae</taxon>
        <taxon>Hibiscus</taxon>
    </lineage>
</organism>
<dbReference type="PANTHER" id="PTHR36356:SF1">
    <property type="entry name" value="EXPRESSED PROTEIN"/>
    <property type="match status" value="1"/>
</dbReference>
<dbReference type="GO" id="GO:0009507">
    <property type="term" value="C:chloroplast"/>
    <property type="evidence" value="ECO:0007669"/>
    <property type="project" value="TreeGrafter"/>
</dbReference>
<dbReference type="SUPFAM" id="SSF54001">
    <property type="entry name" value="Cysteine proteinases"/>
    <property type="match status" value="1"/>
</dbReference>
<name>A0A6A3B4M1_HIBSY</name>
<keyword evidence="1" id="KW-1133">Transmembrane helix</keyword>
<comment type="caution">
    <text evidence="2">The sequence shown here is derived from an EMBL/GenBank/DDBJ whole genome shotgun (WGS) entry which is preliminary data.</text>
</comment>
<evidence type="ECO:0000313" key="3">
    <source>
        <dbReference type="Proteomes" id="UP000436088"/>
    </source>
</evidence>
<proteinExistence type="predicted"/>
<dbReference type="EMBL" id="VEPZ02000927">
    <property type="protein sequence ID" value="KAE8710818.1"/>
    <property type="molecule type" value="Genomic_DNA"/>
</dbReference>
<protein>
    <submittedName>
        <fullName evidence="2">Membrane steroid-binding protein 2-like</fullName>
    </submittedName>
</protein>
<dbReference type="AlphaFoldDB" id="A0A6A3B4M1"/>
<evidence type="ECO:0000313" key="2">
    <source>
        <dbReference type="EMBL" id="KAE8710818.1"/>
    </source>
</evidence>
<keyword evidence="3" id="KW-1185">Reference proteome</keyword>
<dbReference type="PANTHER" id="PTHR36356">
    <property type="entry name" value="EXPRESSED PROTEIN"/>
    <property type="match status" value="1"/>
</dbReference>
<gene>
    <name evidence="2" type="ORF">F3Y22_tig00110319pilonHSYRG00412</name>
</gene>